<accession>A0ABT0RFC6</accession>
<protein>
    <submittedName>
        <fullName evidence="1">Uncharacterized protein</fullName>
    </submittedName>
</protein>
<reference evidence="1" key="1">
    <citation type="submission" date="2022-05" db="EMBL/GenBank/DDBJ databases">
        <authorList>
            <person name="Jo J.-H."/>
            <person name="Im W.-T."/>
        </authorList>
    </citation>
    <scope>NUCLEOTIDE SEQUENCE</scope>
    <source>
        <strain evidence="1">RG327</strain>
    </source>
</reference>
<dbReference type="RefSeq" id="WP_249867579.1">
    <property type="nucleotide sequence ID" value="NZ_JAMGBC010000001.1"/>
</dbReference>
<evidence type="ECO:0000313" key="2">
    <source>
        <dbReference type="Proteomes" id="UP001165343"/>
    </source>
</evidence>
<dbReference type="Proteomes" id="UP001165343">
    <property type="component" value="Unassembled WGS sequence"/>
</dbReference>
<proteinExistence type="predicted"/>
<dbReference type="EMBL" id="JAMGBC010000001">
    <property type="protein sequence ID" value="MCL6678635.1"/>
    <property type="molecule type" value="Genomic_DNA"/>
</dbReference>
<gene>
    <name evidence="1" type="ORF">LZ519_04790</name>
</gene>
<dbReference type="Gene3D" id="3.30.450.20">
    <property type="entry name" value="PAS domain"/>
    <property type="match status" value="1"/>
</dbReference>
<name>A0ABT0RFC6_9SPHN</name>
<sequence length="155" mass="17224">MSQNGPIAPSNPVPVHIWPLDVRGHRFELGLLLDCSVEDIRAAAKQRLAQGPGAGKWSYDFCTGALRWSDEVYDIFGVPRGTPITRAEALTYYSPRSRPLMERIRSEAIKQKKAFVIDAEMRPGHGTAGHWMRLIGAPVVEYGDVVALEGLKQRI</sequence>
<keyword evidence="2" id="KW-1185">Reference proteome</keyword>
<comment type="caution">
    <text evidence="1">The sequence shown here is derived from an EMBL/GenBank/DDBJ whole genome shotgun (WGS) entry which is preliminary data.</text>
</comment>
<evidence type="ECO:0000313" key="1">
    <source>
        <dbReference type="EMBL" id="MCL6678635.1"/>
    </source>
</evidence>
<organism evidence="1 2">
    <name type="scientific">Sphingomonas anseongensis</name>
    <dbReference type="NCBI Taxonomy" id="2908207"/>
    <lineage>
        <taxon>Bacteria</taxon>
        <taxon>Pseudomonadati</taxon>
        <taxon>Pseudomonadota</taxon>
        <taxon>Alphaproteobacteria</taxon>
        <taxon>Sphingomonadales</taxon>
        <taxon>Sphingomonadaceae</taxon>
        <taxon>Sphingomonas</taxon>
    </lineage>
</organism>